<dbReference type="OrthoDB" id="9067983at2"/>
<name>A0A0P1EUW0_9RHOB</name>
<dbReference type="EMBL" id="CYPU01000004">
    <property type="protein sequence ID" value="CUH45862.1"/>
    <property type="molecule type" value="Genomic_DNA"/>
</dbReference>
<gene>
    <name evidence="1" type="ORF">RUA4292_00025</name>
</gene>
<dbReference type="Proteomes" id="UP000050783">
    <property type="component" value="Unassembled WGS sequence"/>
</dbReference>
<sequence length="490" mass="52923">MTAPEPTPFTPEGPQPLIRETADAAPYPVHALGPLRGPTEAIAKVTEAPPAMCAASVLAASALAVQGLHDVETLGGPRPVSLFLLTVAESGERKSTADKLAMQGVRAFEAKLRPEYDEALESYHREHAIWEKRKAAILRGAGENQAATRADLCDLGPEPEPPLHPSIVTGSATVEGIVKHLPVLRASLGIMTDEGGLMLGGHGMKSENRLNTLATFTAMWDGSTLDRWRAGDGIASYAGRRFSSHLMIQPSAAEEFLGDPLANGQGLLARFLTCRPVSHIGHRLRLTQDADAMAEVDRFAKRIEGLLSHPMAFAEGRRNELAPPVLTLAEDARGVLTDFSREMEQAQAQGETFEDVRAFASKTAEHAARLSAVFTLICEETTATVTGETMADAVELARFYANEAARLQNAAVIPPHIADAELMKRWLLTSWAEEFVTAGLAAQRGPNSLRTAEKCRKVFALLESHGWLVRADGATVDGKQRKEAWRVVRS</sequence>
<protein>
    <recommendedName>
        <fullName evidence="3">DUF3987 domain-containing protein</fullName>
    </recommendedName>
</protein>
<dbReference type="RefSeq" id="WP_058275774.1">
    <property type="nucleotide sequence ID" value="NZ_CYPU01000004.1"/>
</dbReference>
<evidence type="ECO:0000313" key="1">
    <source>
        <dbReference type="EMBL" id="CUH45862.1"/>
    </source>
</evidence>
<dbReference type="AlphaFoldDB" id="A0A0P1EUW0"/>
<proteinExistence type="predicted"/>
<dbReference type="InterPro" id="IPR025048">
    <property type="entry name" value="DUF3987"/>
</dbReference>
<accession>A0A0P1EUW0</accession>
<dbReference type="Pfam" id="PF13148">
    <property type="entry name" value="DUF3987"/>
    <property type="match status" value="1"/>
</dbReference>
<dbReference type="GeneID" id="55491362"/>
<evidence type="ECO:0008006" key="3">
    <source>
        <dbReference type="Google" id="ProtNLM"/>
    </source>
</evidence>
<organism evidence="1 2">
    <name type="scientific">Ruegeria atlantica</name>
    <dbReference type="NCBI Taxonomy" id="81569"/>
    <lineage>
        <taxon>Bacteria</taxon>
        <taxon>Pseudomonadati</taxon>
        <taxon>Pseudomonadota</taxon>
        <taxon>Alphaproteobacteria</taxon>
        <taxon>Rhodobacterales</taxon>
        <taxon>Roseobacteraceae</taxon>
        <taxon>Ruegeria</taxon>
    </lineage>
</organism>
<reference evidence="1 2" key="1">
    <citation type="submission" date="2015-09" db="EMBL/GenBank/DDBJ databases">
        <authorList>
            <consortium name="Swine Surveillance"/>
        </authorList>
    </citation>
    <scope>NUCLEOTIDE SEQUENCE [LARGE SCALE GENOMIC DNA]</scope>
    <source>
        <strain evidence="1 2">CECT 4292</strain>
    </source>
</reference>
<evidence type="ECO:0000313" key="2">
    <source>
        <dbReference type="Proteomes" id="UP000050783"/>
    </source>
</evidence>